<reference evidence="2 3" key="1">
    <citation type="submission" date="2018-02" db="EMBL/GenBank/DDBJ databases">
        <title>Draft genome of wild Prunus yedoensis var. nudiflora.</title>
        <authorList>
            <person name="Baek S."/>
            <person name="Kim J.-H."/>
            <person name="Choi K."/>
            <person name="Kim G.-B."/>
            <person name="Cho A."/>
            <person name="Jang H."/>
            <person name="Shin C.-H."/>
            <person name="Yu H.-J."/>
            <person name="Mun J.-H."/>
        </authorList>
    </citation>
    <scope>NUCLEOTIDE SEQUENCE [LARGE SCALE GENOMIC DNA]</scope>
    <source>
        <strain evidence="3">cv. Jeju island</strain>
        <tissue evidence="2">Leaf</tissue>
    </source>
</reference>
<organism evidence="2 3">
    <name type="scientific">Prunus yedoensis var. nudiflora</name>
    <dbReference type="NCBI Taxonomy" id="2094558"/>
    <lineage>
        <taxon>Eukaryota</taxon>
        <taxon>Viridiplantae</taxon>
        <taxon>Streptophyta</taxon>
        <taxon>Embryophyta</taxon>
        <taxon>Tracheophyta</taxon>
        <taxon>Spermatophyta</taxon>
        <taxon>Magnoliopsida</taxon>
        <taxon>eudicotyledons</taxon>
        <taxon>Gunneridae</taxon>
        <taxon>Pentapetalae</taxon>
        <taxon>rosids</taxon>
        <taxon>fabids</taxon>
        <taxon>Rosales</taxon>
        <taxon>Rosaceae</taxon>
        <taxon>Amygdaloideae</taxon>
        <taxon>Amygdaleae</taxon>
        <taxon>Prunus</taxon>
    </lineage>
</organism>
<gene>
    <name evidence="2" type="ORF">Pyn_29405</name>
</gene>
<dbReference type="Proteomes" id="UP000250321">
    <property type="component" value="Unassembled WGS sequence"/>
</dbReference>
<evidence type="ECO:0000313" key="3">
    <source>
        <dbReference type="Proteomes" id="UP000250321"/>
    </source>
</evidence>
<evidence type="ECO:0000256" key="1">
    <source>
        <dbReference type="SAM" id="MobiDB-lite"/>
    </source>
</evidence>
<name>A0A314XLU4_PRUYE</name>
<accession>A0A314XLU4</accession>
<comment type="caution">
    <text evidence="2">The sequence shown here is derived from an EMBL/GenBank/DDBJ whole genome shotgun (WGS) entry which is preliminary data.</text>
</comment>
<feature type="region of interest" description="Disordered" evidence="1">
    <location>
        <begin position="65"/>
        <end position="86"/>
    </location>
</feature>
<keyword evidence="3" id="KW-1185">Reference proteome</keyword>
<sequence>MAPNNQKLHYAIPSTKTVSTPRHILPKVTLCVTAMGRSPIPDTGGAIMAGHLNGEVASRMIMAKAASGSTNEDPIQTQKQVKRLRT</sequence>
<proteinExistence type="predicted"/>
<protein>
    <submittedName>
        <fullName evidence="2">Uncharacterized protein</fullName>
    </submittedName>
</protein>
<dbReference type="AlphaFoldDB" id="A0A314XLU4"/>
<evidence type="ECO:0000313" key="2">
    <source>
        <dbReference type="EMBL" id="PQP94971.1"/>
    </source>
</evidence>
<feature type="compositionally biased region" description="Polar residues" evidence="1">
    <location>
        <begin position="67"/>
        <end position="79"/>
    </location>
</feature>
<dbReference type="EMBL" id="PJQY01002291">
    <property type="protein sequence ID" value="PQP94971.1"/>
    <property type="molecule type" value="Genomic_DNA"/>
</dbReference>